<evidence type="ECO:0008006" key="3">
    <source>
        <dbReference type="Google" id="ProtNLM"/>
    </source>
</evidence>
<proteinExistence type="predicted"/>
<name>A0A658QZ79_9BURK</name>
<gene>
    <name evidence="1" type="ORF">AWB72_03352</name>
</gene>
<dbReference type="EMBL" id="FCNV02000006">
    <property type="protein sequence ID" value="SAL34845.1"/>
    <property type="molecule type" value="Genomic_DNA"/>
</dbReference>
<reference evidence="1 2" key="1">
    <citation type="submission" date="2016-01" db="EMBL/GenBank/DDBJ databases">
        <authorList>
            <person name="Peeters C."/>
        </authorList>
    </citation>
    <scope>NUCLEOTIDE SEQUENCE [LARGE SCALE GENOMIC DNA]</scope>
    <source>
        <strain evidence="1">LMG 29315</strain>
    </source>
</reference>
<evidence type="ECO:0000313" key="2">
    <source>
        <dbReference type="Proteomes" id="UP000198263"/>
    </source>
</evidence>
<dbReference type="Proteomes" id="UP000198263">
    <property type="component" value="Unassembled WGS sequence"/>
</dbReference>
<protein>
    <recommendedName>
        <fullName evidence="3">NERD domain-containing protein</fullName>
    </recommendedName>
</protein>
<dbReference type="AlphaFoldDB" id="A0A658QZ79"/>
<accession>A0A658QZ79</accession>
<sequence length="214" mass="24280">MHVCEHCDHQRSDELSKAIHLRLGYRGYLGNLDELTAKRHSYIDFAHHLNGILFRLLRDDFVLEEELSVFVGRPSATPVMRADSVLVTSFGLFVIARISASGLITSDEQRGELGASHGLGNREVFSYQDPTPVAGALKLVLRDLAFPVEAVTIFDNPACQLAKTLPLNMLKLCELQHFLRVKEEQMRGFYRRVDTEGIYRRLRACCNRPMQGKH</sequence>
<evidence type="ECO:0000313" key="1">
    <source>
        <dbReference type="EMBL" id="SAL34845.1"/>
    </source>
</evidence>
<keyword evidence="2" id="KW-1185">Reference proteome</keyword>
<dbReference type="RefSeq" id="WP_143754636.1">
    <property type="nucleotide sequence ID" value="NZ_FCNV02000006.1"/>
</dbReference>
<comment type="caution">
    <text evidence="1">The sequence shown here is derived from an EMBL/GenBank/DDBJ whole genome shotgun (WGS) entry which is preliminary data.</text>
</comment>
<organism evidence="1 2">
    <name type="scientific">Caballeronia concitans</name>
    <dbReference type="NCBI Taxonomy" id="1777133"/>
    <lineage>
        <taxon>Bacteria</taxon>
        <taxon>Pseudomonadati</taxon>
        <taxon>Pseudomonadota</taxon>
        <taxon>Betaproteobacteria</taxon>
        <taxon>Burkholderiales</taxon>
        <taxon>Burkholderiaceae</taxon>
        <taxon>Caballeronia</taxon>
    </lineage>
</organism>